<comment type="caution">
    <text evidence="2">The sequence shown here is derived from an EMBL/GenBank/DDBJ whole genome shotgun (WGS) entry which is preliminary data.</text>
</comment>
<dbReference type="InterPro" id="IPR000408">
    <property type="entry name" value="Reg_chr_condens"/>
</dbReference>
<dbReference type="OrthoDB" id="5370059at2759"/>
<reference evidence="2 3" key="2">
    <citation type="submission" date="2016-08" db="EMBL/GenBank/DDBJ databases">
        <title>Pervasive Adenine N6-methylation of Active Genes in Fungi.</title>
        <authorList>
            <consortium name="DOE Joint Genome Institute"/>
            <person name="Mondo S.J."/>
            <person name="Dannebaum R.O."/>
            <person name="Kuo R.C."/>
            <person name="Labutti K."/>
            <person name="Haridas S."/>
            <person name="Kuo A."/>
            <person name="Salamov A."/>
            <person name="Ahrendt S.R."/>
            <person name="Lipzen A."/>
            <person name="Sullivan W."/>
            <person name="Andreopoulos W.B."/>
            <person name="Clum A."/>
            <person name="Lindquist E."/>
            <person name="Daum C."/>
            <person name="Ramamoorthy G.K."/>
            <person name="Gryganskyi A."/>
            <person name="Culley D."/>
            <person name="Magnuson J.K."/>
            <person name="James T.Y."/>
            <person name="O'Malley M.A."/>
            <person name="Stajich J.E."/>
            <person name="Spatafora J.W."/>
            <person name="Visel A."/>
            <person name="Grigoriev I.V."/>
        </authorList>
    </citation>
    <scope>NUCLEOTIDE SEQUENCE [LARGE SCALE GENOMIC DNA]</scope>
    <source>
        <strain evidence="3">finn</strain>
    </source>
</reference>
<evidence type="ECO:0000256" key="1">
    <source>
        <dbReference type="PROSITE-ProRule" id="PRU00235"/>
    </source>
</evidence>
<keyword evidence="3" id="KW-1185">Reference proteome</keyword>
<dbReference type="GO" id="GO:0016020">
    <property type="term" value="C:membrane"/>
    <property type="evidence" value="ECO:0007669"/>
    <property type="project" value="TreeGrafter"/>
</dbReference>
<name>A0A1Y1VCW8_9FUNG</name>
<proteinExistence type="predicted"/>
<dbReference type="PROSITE" id="PS50012">
    <property type="entry name" value="RCC1_3"/>
    <property type="match status" value="1"/>
</dbReference>
<dbReference type="SUPFAM" id="SSF50985">
    <property type="entry name" value="RCC1/BLIP-II"/>
    <property type="match status" value="1"/>
</dbReference>
<feature type="repeat" description="RCC1" evidence="1">
    <location>
        <begin position="128"/>
        <end position="179"/>
    </location>
</feature>
<evidence type="ECO:0000313" key="3">
    <source>
        <dbReference type="Proteomes" id="UP000193719"/>
    </source>
</evidence>
<dbReference type="InterPro" id="IPR009091">
    <property type="entry name" value="RCC1/BLIP-II"/>
</dbReference>
<evidence type="ECO:0000313" key="2">
    <source>
        <dbReference type="EMBL" id="ORX53027.1"/>
    </source>
</evidence>
<organism evidence="2 3">
    <name type="scientific">Piromyces finnis</name>
    <dbReference type="NCBI Taxonomy" id="1754191"/>
    <lineage>
        <taxon>Eukaryota</taxon>
        <taxon>Fungi</taxon>
        <taxon>Fungi incertae sedis</taxon>
        <taxon>Chytridiomycota</taxon>
        <taxon>Chytridiomycota incertae sedis</taxon>
        <taxon>Neocallimastigomycetes</taxon>
        <taxon>Neocallimastigales</taxon>
        <taxon>Neocallimastigaceae</taxon>
        <taxon>Piromyces</taxon>
    </lineage>
</organism>
<dbReference type="Proteomes" id="UP000193719">
    <property type="component" value="Unassembled WGS sequence"/>
</dbReference>
<dbReference type="EMBL" id="MCFH01000014">
    <property type="protein sequence ID" value="ORX53027.1"/>
    <property type="molecule type" value="Genomic_DNA"/>
</dbReference>
<dbReference type="GO" id="GO:0031267">
    <property type="term" value="F:small GTPase binding"/>
    <property type="evidence" value="ECO:0007669"/>
    <property type="project" value="TreeGrafter"/>
</dbReference>
<dbReference type="Gene3D" id="2.130.10.30">
    <property type="entry name" value="Regulator of chromosome condensation 1/beta-lactamase-inhibitor protein II"/>
    <property type="match status" value="1"/>
</dbReference>
<dbReference type="PANTHER" id="PTHR46207">
    <property type="entry name" value="PROTEIN RCC2"/>
    <property type="match status" value="1"/>
</dbReference>
<reference evidence="2 3" key="1">
    <citation type="submission" date="2016-08" db="EMBL/GenBank/DDBJ databases">
        <title>Genomes of anaerobic fungi encode conserved fungal cellulosomes for biomass hydrolysis.</title>
        <authorList>
            <consortium name="DOE Joint Genome Institute"/>
            <person name="Haitjema C.H."/>
            <person name="Gilmore S.P."/>
            <person name="Henske J.K."/>
            <person name="Solomon K.V."/>
            <person name="De Groot R."/>
            <person name="Kuo A."/>
            <person name="Mondo S.J."/>
            <person name="Salamov A.A."/>
            <person name="Labutti K."/>
            <person name="Zhao Z."/>
            <person name="Chiniquy J."/>
            <person name="Barry K."/>
            <person name="Brewer H.M."/>
            <person name="Purvine S.O."/>
            <person name="Wright A.T."/>
            <person name="Boxma B."/>
            <person name="Van Alen T."/>
            <person name="Hackstein J.H."/>
            <person name="Baker S.E."/>
            <person name="Grigoriev I.V."/>
            <person name="O'Malley M.A."/>
        </authorList>
    </citation>
    <scope>NUCLEOTIDE SEQUENCE [LARGE SCALE GENOMIC DNA]</scope>
    <source>
        <strain evidence="3">finn</strain>
    </source>
</reference>
<dbReference type="AlphaFoldDB" id="A0A1Y1VCW8"/>
<dbReference type="PANTHER" id="PTHR46207:SF1">
    <property type="entry name" value="PROTEIN RCC2"/>
    <property type="match status" value="1"/>
</dbReference>
<sequence>MGCFRNNNAHFIQVVKNEDITIFRSKDGEILLKQNDMDDELIKLNQFKEKVTDMSISKGYIYAISESNKFYYWNYNQKYYHEKLLAIKSSNYNSDASEFTVLDKNKRKIEFTRVISGRYHGFLIDKDGKPWGFGANEWSQLGINDDLDIDYPTLIEPIIYSPILEIVCGKFHSMLLSNDGNIFICGEGYNYQAGIGHYFTISDLNLFLYNIVNNINN</sequence>
<dbReference type="Pfam" id="PF00415">
    <property type="entry name" value="RCC1"/>
    <property type="match status" value="1"/>
</dbReference>
<dbReference type="InterPro" id="IPR028641">
    <property type="entry name" value="RCC2"/>
</dbReference>
<accession>A0A1Y1VCW8</accession>
<dbReference type="STRING" id="1754191.A0A1Y1VCW8"/>
<gene>
    <name evidence="2" type="ORF">BCR36DRAFT_29541</name>
</gene>
<dbReference type="PRINTS" id="PR00633">
    <property type="entry name" value="RCCNDNSATION"/>
</dbReference>
<protein>
    <submittedName>
        <fullName evidence="2">RCC1/BLIP-II protein</fullName>
    </submittedName>
</protein>